<evidence type="ECO:0000313" key="1">
    <source>
        <dbReference type="EMBL" id="MEI5986137.1"/>
    </source>
</evidence>
<name>A0ABU8I8S2_9SPHI</name>
<organism evidence="1 2">
    <name type="scientific">Sphingobacterium tenebrionis</name>
    <dbReference type="NCBI Taxonomy" id="3111775"/>
    <lineage>
        <taxon>Bacteria</taxon>
        <taxon>Pseudomonadati</taxon>
        <taxon>Bacteroidota</taxon>
        <taxon>Sphingobacteriia</taxon>
        <taxon>Sphingobacteriales</taxon>
        <taxon>Sphingobacteriaceae</taxon>
        <taxon>Sphingobacterium</taxon>
    </lineage>
</organism>
<dbReference type="RefSeq" id="WP_144038137.1">
    <property type="nucleotide sequence ID" value="NZ_JAYLLN010000045.1"/>
</dbReference>
<keyword evidence="2" id="KW-1185">Reference proteome</keyword>
<sequence>MQNHGESNAKVCFSYGQHPFSCFFPASILLQIRTRWVPEQNMFPYQQTNIDKWDKIPSVQTYPAPPDTNLSTIATALYRETVKNVHRGSWKYGWEVPIFAPLRKGGTAGWPLK</sequence>
<evidence type="ECO:0000313" key="2">
    <source>
        <dbReference type="Proteomes" id="UP001363035"/>
    </source>
</evidence>
<comment type="caution">
    <text evidence="1">The sequence shown here is derived from an EMBL/GenBank/DDBJ whole genome shotgun (WGS) entry which is preliminary data.</text>
</comment>
<dbReference type="Proteomes" id="UP001363035">
    <property type="component" value="Unassembled WGS sequence"/>
</dbReference>
<dbReference type="EMBL" id="JAYLLN010000045">
    <property type="protein sequence ID" value="MEI5986137.1"/>
    <property type="molecule type" value="Genomic_DNA"/>
</dbReference>
<protein>
    <submittedName>
        <fullName evidence="1">Uncharacterized protein</fullName>
    </submittedName>
</protein>
<accession>A0ABU8I8S2</accession>
<gene>
    <name evidence="1" type="ORF">VJ786_14635</name>
</gene>
<proteinExistence type="predicted"/>
<reference evidence="1 2" key="1">
    <citation type="submission" date="2024-01" db="EMBL/GenBank/DDBJ databases">
        <title>Sphingobacterium tenebrionis sp. nov., a novel endophyte isolated from tenebrio molitor intestines.</title>
        <authorList>
            <person name="Zhang C."/>
        </authorList>
    </citation>
    <scope>NUCLEOTIDE SEQUENCE [LARGE SCALE GENOMIC DNA]</scope>
    <source>
        <strain evidence="1 2">PU5-4</strain>
    </source>
</reference>